<keyword evidence="2" id="KW-0255">Endonuclease</keyword>
<keyword evidence="2" id="KW-0378">Hydrolase</keyword>
<keyword evidence="3" id="KW-1185">Reference proteome</keyword>
<dbReference type="RefSeq" id="WP_323261544.1">
    <property type="nucleotide sequence ID" value="NZ_JAYGIE010000047.1"/>
</dbReference>
<comment type="caution">
    <text evidence="2">The sequence shown here is derived from an EMBL/GenBank/DDBJ whole genome shotgun (WGS) entry which is preliminary data.</text>
</comment>
<dbReference type="InterPro" id="IPR012296">
    <property type="entry name" value="Nuclease_put_TT1808"/>
</dbReference>
<dbReference type="Proteomes" id="UP001301388">
    <property type="component" value="Unassembled WGS sequence"/>
</dbReference>
<dbReference type="EMBL" id="JAYGIE010000047">
    <property type="protein sequence ID" value="MEA5477954.1"/>
    <property type="molecule type" value="Genomic_DNA"/>
</dbReference>
<dbReference type="PANTHER" id="PTHR35400:SF1">
    <property type="entry name" value="SLR1083 PROTEIN"/>
    <property type="match status" value="1"/>
</dbReference>
<dbReference type="PANTHER" id="PTHR35400">
    <property type="entry name" value="SLR1083 PROTEIN"/>
    <property type="match status" value="1"/>
</dbReference>
<keyword evidence="2" id="KW-0540">Nuclease</keyword>
<dbReference type="Pfam" id="PF05685">
    <property type="entry name" value="Uma2"/>
    <property type="match status" value="1"/>
</dbReference>
<evidence type="ECO:0000313" key="3">
    <source>
        <dbReference type="Proteomes" id="UP001301388"/>
    </source>
</evidence>
<gene>
    <name evidence="2" type="ORF">VB774_10015</name>
</gene>
<accession>A0ABU5TI99</accession>
<dbReference type="InterPro" id="IPR008538">
    <property type="entry name" value="Uma2"/>
</dbReference>
<reference evidence="2 3" key="1">
    <citation type="submission" date="2023-12" db="EMBL/GenBank/DDBJ databases">
        <title>Baltic Sea Cyanobacteria.</title>
        <authorList>
            <person name="Delbaje E."/>
            <person name="Fewer D.P."/>
            <person name="Shishido T.K."/>
        </authorList>
    </citation>
    <scope>NUCLEOTIDE SEQUENCE [LARGE SCALE GENOMIC DNA]</scope>
    <source>
        <strain evidence="2 3">UHCC 0370</strain>
    </source>
</reference>
<dbReference type="Gene3D" id="3.90.1570.10">
    <property type="entry name" value="tt1808, chain A"/>
    <property type="match status" value="1"/>
</dbReference>
<sequence length="219" mass="24757">MVAIVEKEKVLTQSIIPKGWIATTWEDFLQISQAVSNDKAKFYYFQGNYYSEMGVGADHAFVNTVVIILISLYCMKRNILAKGYTNCSYRKEGIHECQPDISYYVGDRTQNASQSSVIVDLDESLPPDIVIEIADTSLGYDLGAKRLLYEEVRVGEYWVIDVQNMKITAFRILQGLGSERITESSVLGGLRLSLLEEALQRSREIDNSQIGSWFMEQLG</sequence>
<dbReference type="CDD" id="cd06260">
    <property type="entry name" value="DUF820-like"/>
    <property type="match status" value="1"/>
</dbReference>
<name>A0ABU5TI99_9CYAN</name>
<feature type="domain" description="Putative restriction endonuclease" evidence="1">
    <location>
        <begin position="25"/>
        <end position="200"/>
    </location>
</feature>
<evidence type="ECO:0000313" key="2">
    <source>
        <dbReference type="EMBL" id="MEA5477954.1"/>
    </source>
</evidence>
<proteinExistence type="predicted"/>
<dbReference type="GO" id="GO:0004519">
    <property type="term" value="F:endonuclease activity"/>
    <property type="evidence" value="ECO:0007669"/>
    <property type="project" value="UniProtKB-KW"/>
</dbReference>
<protein>
    <submittedName>
        <fullName evidence="2">Uma2 family endonuclease</fullName>
    </submittedName>
</protein>
<evidence type="ECO:0000259" key="1">
    <source>
        <dbReference type="Pfam" id="PF05685"/>
    </source>
</evidence>
<dbReference type="InterPro" id="IPR011335">
    <property type="entry name" value="Restrct_endonuc-II-like"/>
</dbReference>
<organism evidence="2 3">
    <name type="scientific">Pseudanabaena galeata UHCC 0370</name>
    <dbReference type="NCBI Taxonomy" id="3110310"/>
    <lineage>
        <taxon>Bacteria</taxon>
        <taxon>Bacillati</taxon>
        <taxon>Cyanobacteriota</taxon>
        <taxon>Cyanophyceae</taxon>
        <taxon>Pseudanabaenales</taxon>
        <taxon>Pseudanabaenaceae</taxon>
        <taxon>Pseudanabaena</taxon>
    </lineage>
</organism>
<dbReference type="SUPFAM" id="SSF52980">
    <property type="entry name" value="Restriction endonuclease-like"/>
    <property type="match status" value="1"/>
</dbReference>